<feature type="compositionally biased region" description="Gly residues" evidence="1">
    <location>
        <begin position="8"/>
        <end position="19"/>
    </location>
</feature>
<gene>
    <name evidence="2" type="ORF">GCM10010324_37410</name>
</gene>
<proteinExistence type="predicted"/>
<accession>A0ABQ2YM02</accession>
<feature type="region of interest" description="Disordered" evidence="1">
    <location>
        <begin position="1"/>
        <end position="25"/>
    </location>
</feature>
<reference evidence="3" key="1">
    <citation type="journal article" date="2019" name="Int. J. Syst. Evol. Microbiol.">
        <title>The Global Catalogue of Microorganisms (GCM) 10K type strain sequencing project: providing services to taxonomists for standard genome sequencing and annotation.</title>
        <authorList>
            <consortium name="The Broad Institute Genomics Platform"/>
            <consortium name="The Broad Institute Genome Sequencing Center for Infectious Disease"/>
            <person name="Wu L."/>
            <person name="Ma J."/>
        </authorList>
    </citation>
    <scope>NUCLEOTIDE SEQUENCE [LARGE SCALE GENOMIC DNA]</scope>
    <source>
        <strain evidence="3">JCM 4586</strain>
    </source>
</reference>
<keyword evidence="3" id="KW-1185">Reference proteome</keyword>
<organism evidence="2 3">
    <name type="scientific">Streptomyces hiroshimensis</name>
    <dbReference type="NCBI Taxonomy" id="66424"/>
    <lineage>
        <taxon>Bacteria</taxon>
        <taxon>Bacillati</taxon>
        <taxon>Actinomycetota</taxon>
        <taxon>Actinomycetes</taxon>
        <taxon>Kitasatosporales</taxon>
        <taxon>Streptomycetaceae</taxon>
        <taxon>Streptomyces</taxon>
    </lineage>
</organism>
<dbReference type="Proteomes" id="UP000659223">
    <property type="component" value="Unassembled WGS sequence"/>
</dbReference>
<evidence type="ECO:0000256" key="1">
    <source>
        <dbReference type="SAM" id="MobiDB-lite"/>
    </source>
</evidence>
<protein>
    <submittedName>
        <fullName evidence="2">Uncharacterized protein</fullName>
    </submittedName>
</protein>
<sequence>MERRGKGESGGGGKGVGKGIGKEVAGKDRGSEFRSFLWTACGATPPVFKVLPVVRAVGQRLTTAAPERVPRAGTRLSPARTRSAELT</sequence>
<evidence type="ECO:0000313" key="2">
    <source>
        <dbReference type="EMBL" id="GGX88200.1"/>
    </source>
</evidence>
<name>A0ABQ2YM02_9ACTN</name>
<feature type="region of interest" description="Disordered" evidence="1">
    <location>
        <begin position="62"/>
        <end position="87"/>
    </location>
</feature>
<dbReference type="EMBL" id="BMUT01000007">
    <property type="protein sequence ID" value="GGX88200.1"/>
    <property type="molecule type" value="Genomic_DNA"/>
</dbReference>
<evidence type="ECO:0000313" key="3">
    <source>
        <dbReference type="Proteomes" id="UP000659223"/>
    </source>
</evidence>
<comment type="caution">
    <text evidence="2">The sequence shown here is derived from an EMBL/GenBank/DDBJ whole genome shotgun (WGS) entry which is preliminary data.</text>
</comment>